<gene>
    <name evidence="1" type="ORF">MNBD_GAMMA22-1606</name>
</gene>
<name>A0A3B1ANY2_9ZZZZ</name>
<organism evidence="1">
    <name type="scientific">hydrothermal vent metagenome</name>
    <dbReference type="NCBI Taxonomy" id="652676"/>
    <lineage>
        <taxon>unclassified sequences</taxon>
        <taxon>metagenomes</taxon>
        <taxon>ecological metagenomes</taxon>
    </lineage>
</organism>
<proteinExistence type="predicted"/>
<sequence>MNNEKQIELLAPGGDVDAIKAAIVAGANAVYCGLNQFNARSQAKNISLDDLNGVLRLAHNNNCHVFLTLNIIIVETEFPKLFELLNKLANTTLDGIIIQDLGVFYILNKYFPTLNIHASTQMTTHNEGQIQFLTKLNATRVNLSRELTLAEITSLTAVAHKNNMLTEVFVHGSNCISFSGLCYMSSVTSGNSGNRGQCSQPCRDEYLTTAQGKTFPLNIKDNSAFSDISLLAQADVDSVKIEGRIKQYHYVYSVTETWRNQLDSFYANQSLTGDNTNLRNVFNRDFSNSFLKGTINRDVFIDSPRDNSAIHRVKVKFGEINSNITHNISDEQLSVARQELYDIKADIKTTVKNKINAININKAPLLIHLSGQAGEPLTVLVKSPELKFTLQSSSHLKKINLSKNSSSALDAELFLKKFKPLKNSEYLIENLNLDKLGANLSIPFKELITLRNDVLFNLNSGQHYIDNVDFKNTIDITVKKLDQESVDSNLSLLISSKKDISLCSDSQLNIAEVYFQIPNHLNSKLKDYIKLFKNNSKLTPWFPAVLIGQHYLAAVEFLKQVKPNKIVTNNTGIAFAAFNQGISWVAGPYMNLVNSYSLLCLKEQFNCSGAFISNELSQKQIRKINKPSDFTLTYSISHPIVLMTTIACMFHQVSGCKKNIVDDKCIQRCKKSDSITNLKNITYFIDKDKNGYHTVYNEANFLNTDIISDISGMFDNYFIDLRDIETNTKVALGKSRIIQLFKQHINGNSNAMNQLQQNINPSTNSQYQKGI</sequence>
<dbReference type="PANTHER" id="PTHR30217:SF10">
    <property type="entry name" value="23S RRNA 5-HYDROXYCYTIDINE C2501 SYNTHASE"/>
    <property type="match status" value="1"/>
</dbReference>
<dbReference type="AlphaFoldDB" id="A0A3B1ANY2"/>
<accession>A0A3B1ANY2</accession>
<reference evidence="1" key="1">
    <citation type="submission" date="2018-06" db="EMBL/GenBank/DDBJ databases">
        <authorList>
            <person name="Zhirakovskaya E."/>
        </authorList>
    </citation>
    <scope>NUCLEOTIDE SEQUENCE</scope>
</reference>
<protein>
    <submittedName>
        <fullName evidence="1">Related to collagenase</fullName>
    </submittedName>
</protein>
<dbReference type="InterPro" id="IPR001539">
    <property type="entry name" value="Peptidase_U32"/>
</dbReference>
<dbReference type="EMBL" id="UOFS01000015">
    <property type="protein sequence ID" value="VAW94406.1"/>
    <property type="molecule type" value="Genomic_DNA"/>
</dbReference>
<dbReference type="InterPro" id="IPR051454">
    <property type="entry name" value="RNA/ubiquinone_mod_enzymes"/>
</dbReference>
<dbReference type="PANTHER" id="PTHR30217">
    <property type="entry name" value="PEPTIDASE U32 FAMILY"/>
    <property type="match status" value="1"/>
</dbReference>
<evidence type="ECO:0000313" key="1">
    <source>
        <dbReference type="EMBL" id="VAW94406.1"/>
    </source>
</evidence>
<dbReference type="Pfam" id="PF01136">
    <property type="entry name" value="Peptidase_U32"/>
    <property type="match status" value="2"/>
</dbReference>